<accession>A0AAV2AZ06</accession>
<comment type="caution">
    <text evidence="1">The sequence shown here is derived from an EMBL/GenBank/DDBJ whole genome shotgun (WGS) entry which is preliminary data.</text>
</comment>
<keyword evidence="2" id="KW-1185">Reference proteome</keyword>
<dbReference type="EMBL" id="CAXIEN010000242">
    <property type="protein sequence ID" value="CAL1289062.1"/>
    <property type="molecule type" value="Genomic_DNA"/>
</dbReference>
<name>A0AAV2AZ06_9ARAC</name>
<evidence type="ECO:0000313" key="2">
    <source>
        <dbReference type="Proteomes" id="UP001497382"/>
    </source>
</evidence>
<sequence>MRTGILMFPKLLDLVQIKIARRRGGSRDNPDTFEFRRTIHKVIIANFFKHSMEKNCQDDYAYTLIDFSSFNKNEIFDILNSEDCAEESGQDVD</sequence>
<dbReference type="AlphaFoldDB" id="A0AAV2AZ06"/>
<feature type="non-terminal residue" evidence="1">
    <location>
        <position position="93"/>
    </location>
</feature>
<gene>
    <name evidence="1" type="ORF">LARSCL_LOCUS15711</name>
</gene>
<reference evidence="1 2" key="1">
    <citation type="submission" date="2024-04" db="EMBL/GenBank/DDBJ databases">
        <authorList>
            <person name="Rising A."/>
            <person name="Reimegard J."/>
            <person name="Sonavane S."/>
            <person name="Akerstrom W."/>
            <person name="Nylinder S."/>
            <person name="Hedman E."/>
            <person name="Kallberg Y."/>
        </authorList>
    </citation>
    <scope>NUCLEOTIDE SEQUENCE [LARGE SCALE GENOMIC DNA]</scope>
</reference>
<organism evidence="1 2">
    <name type="scientific">Larinioides sclopetarius</name>
    <dbReference type="NCBI Taxonomy" id="280406"/>
    <lineage>
        <taxon>Eukaryota</taxon>
        <taxon>Metazoa</taxon>
        <taxon>Ecdysozoa</taxon>
        <taxon>Arthropoda</taxon>
        <taxon>Chelicerata</taxon>
        <taxon>Arachnida</taxon>
        <taxon>Araneae</taxon>
        <taxon>Araneomorphae</taxon>
        <taxon>Entelegynae</taxon>
        <taxon>Araneoidea</taxon>
        <taxon>Araneidae</taxon>
        <taxon>Larinioides</taxon>
    </lineage>
</organism>
<evidence type="ECO:0000313" key="1">
    <source>
        <dbReference type="EMBL" id="CAL1289062.1"/>
    </source>
</evidence>
<dbReference type="Proteomes" id="UP001497382">
    <property type="component" value="Unassembled WGS sequence"/>
</dbReference>
<protein>
    <submittedName>
        <fullName evidence="1">Uncharacterized protein</fullName>
    </submittedName>
</protein>
<proteinExistence type="predicted"/>